<proteinExistence type="predicted"/>
<dbReference type="CDD" id="cd18989">
    <property type="entry name" value="LGIC_ECD_cation"/>
    <property type="match status" value="1"/>
</dbReference>
<dbReference type="InterPro" id="IPR036734">
    <property type="entry name" value="Neur_chan_lig-bd_sf"/>
</dbReference>
<dbReference type="Proteomes" id="UP000835052">
    <property type="component" value="Unassembled WGS sequence"/>
</dbReference>
<reference evidence="3" key="1">
    <citation type="submission" date="2020-10" db="EMBL/GenBank/DDBJ databases">
        <authorList>
            <person name="Kikuchi T."/>
        </authorList>
    </citation>
    <scope>NUCLEOTIDE SEQUENCE</scope>
    <source>
        <strain evidence="3">NKZ352</strain>
    </source>
</reference>
<dbReference type="FunFam" id="2.70.170.10:FF:000028">
    <property type="entry name" value="AcetylCholine Receptor"/>
    <property type="match status" value="1"/>
</dbReference>
<dbReference type="PANTHER" id="PTHR18945">
    <property type="entry name" value="NEUROTRANSMITTER GATED ION CHANNEL"/>
    <property type="match status" value="1"/>
</dbReference>
<comment type="caution">
    <text evidence="3">The sequence shown here is derived from an EMBL/GenBank/DDBJ whole genome shotgun (WGS) entry which is preliminary data.</text>
</comment>
<feature type="chain" id="PRO_5035923128" description="Neurotransmitter-gated ion-channel ligand-binding domain-containing protein" evidence="1">
    <location>
        <begin position="21"/>
        <end position="208"/>
    </location>
</feature>
<protein>
    <recommendedName>
        <fullName evidence="2">Neurotransmitter-gated ion-channel ligand-binding domain-containing protein</fullName>
    </recommendedName>
</protein>
<name>A0A8S1H8H0_9PELO</name>
<organism evidence="3 4">
    <name type="scientific">Caenorhabditis auriculariae</name>
    <dbReference type="NCBI Taxonomy" id="2777116"/>
    <lineage>
        <taxon>Eukaryota</taxon>
        <taxon>Metazoa</taxon>
        <taxon>Ecdysozoa</taxon>
        <taxon>Nematoda</taxon>
        <taxon>Chromadorea</taxon>
        <taxon>Rhabditida</taxon>
        <taxon>Rhabditina</taxon>
        <taxon>Rhabditomorpha</taxon>
        <taxon>Rhabditoidea</taxon>
        <taxon>Rhabditidae</taxon>
        <taxon>Peloderinae</taxon>
        <taxon>Caenorhabditis</taxon>
    </lineage>
</organism>
<dbReference type="GO" id="GO:0016020">
    <property type="term" value="C:membrane"/>
    <property type="evidence" value="ECO:0007669"/>
    <property type="project" value="InterPro"/>
</dbReference>
<dbReference type="InterPro" id="IPR006202">
    <property type="entry name" value="Neur_chan_lig-bd"/>
</dbReference>
<keyword evidence="4" id="KW-1185">Reference proteome</keyword>
<dbReference type="AlphaFoldDB" id="A0A8S1H8H0"/>
<evidence type="ECO:0000259" key="2">
    <source>
        <dbReference type="Pfam" id="PF02931"/>
    </source>
</evidence>
<dbReference type="OrthoDB" id="5975154at2759"/>
<dbReference type="Gene3D" id="2.70.170.10">
    <property type="entry name" value="Neurotransmitter-gated ion-channel ligand-binding domain"/>
    <property type="match status" value="1"/>
</dbReference>
<evidence type="ECO:0000313" key="4">
    <source>
        <dbReference type="Proteomes" id="UP000835052"/>
    </source>
</evidence>
<dbReference type="SUPFAM" id="SSF63712">
    <property type="entry name" value="Nicotinic receptor ligand binding domain-like"/>
    <property type="match status" value="1"/>
</dbReference>
<dbReference type="GO" id="GO:0004888">
    <property type="term" value="F:transmembrane signaling receptor activity"/>
    <property type="evidence" value="ECO:0007669"/>
    <property type="project" value="InterPro"/>
</dbReference>
<gene>
    <name evidence="3" type="ORF">CAUJ_LOCUS8248</name>
</gene>
<feature type="signal peptide" evidence="1">
    <location>
        <begin position="1"/>
        <end position="20"/>
    </location>
</feature>
<dbReference type="InterPro" id="IPR006201">
    <property type="entry name" value="Neur_channel"/>
</dbReference>
<dbReference type="GO" id="GO:0005230">
    <property type="term" value="F:extracellular ligand-gated monoatomic ion channel activity"/>
    <property type="evidence" value="ECO:0007669"/>
    <property type="project" value="InterPro"/>
</dbReference>
<evidence type="ECO:0000256" key="1">
    <source>
        <dbReference type="SAM" id="SignalP"/>
    </source>
</evidence>
<accession>A0A8S1H8H0</accession>
<dbReference type="EMBL" id="CAJGYM010000027">
    <property type="protein sequence ID" value="CAD6192329.1"/>
    <property type="molecule type" value="Genomic_DNA"/>
</dbReference>
<sequence length="208" mass="23904">MRRLCSAIIIIAVFSTFINGAKSPLEQKLFKNYDPKHRPVKQDSTTTQVAVYLSIGHIEKVDEYEQTMLVHGYLWATWTDEYLNWTPAENNNVTMLQIDSWQIWQPALALYNSARGNSWHLYMHGLPSTVFSSGKVWASGSFSFFVTCQFDFSEWPYDTQSCPIVIADWVYDLSRVNLSDPSGKPAVRLSYDPLGDANAKKHEYQKKF</sequence>
<keyword evidence="1" id="KW-0732">Signal</keyword>
<feature type="domain" description="Neurotransmitter-gated ion-channel ligand-binding" evidence="2">
    <location>
        <begin position="25"/>
        <end position="179"/>
    </location>
</feature>
<dbReference type="Pfam" id="PF02931">
    <property type="entry name" value="Neur_chan_LBD"/>
    <property type="match status" value="1"/>
</dbReference>
<evidence type="ECO:0000313" key="3">
    <source>
        <dbReference type="EMBL" id="CAD6192329.1"/>
    </source>
</evidence>